<comment type="caution">
    <text evidence="1">The sequence shown here is derived from an EMBL/GenBank/DDBJ whole genome shotgun (WGS) entry which is preliminary data.</text>
</comment>
<evidence type="ECO:0008006" key="3">
    <source>
        <dbReference type="Google" id="ProtNLM"/>
    </source>
</evidence>
<evidence type="ECO:0000313" key="1">
    <source>
        <dbReference type="EMBL" id="RKX69464.1"/>
    </source>
</evidence>
<dbReference type="InterPro" id="IPR025455">
    <property type="entry name" value="DUF4276"/>
</dbReference>
<sequence length="202" mass="23168">MIRIIYFLEDRAQESLITGLVDRIAGEVGVRVTHEVRSARGGSRALRDFKNFVKDLKLGKKERNFELLIVGVDADCKDYRERLKEVKRSAKTLSPEVCLLGCIPDPYIERWYLIDTKALKRVVGRDLKLSPPPYHCKKGKRGKAYYKQLLGSALKEVGSLLSGPEYGDLLAQEISLSLLARHDRGFKRFVTELRQFFQSRRP</sequence>
<proteinExistence type="predicted"/>
<dbReference type="EMBL" id="QNBE01000083">
    <property type="protein sequence ID" value="RKX69464.1"/>
    <property type="molecule type" value="Genomic_DNA"/>
</dbReference>
<evidence type="ECO:0000313" key="2">
    <source>
        <dbReference type="Proteomes" id="UP000268469"/>
    </source>
</evidence>
<dbReference type="AlphaFoldDB" id="A0A660SF92"/>
<name>A0A660SF92_UNCW3</name>
<dbReference type="Pfam" id="PF14103">
    <property type="entry name" value="DUF4276"/>
    <property type="match status" value="1"/>
</dbReference>
<protein>
    <recommendedName>
        <fullName evidence="3">DUF4276 family protein</fullName>
    </recommendedName>
</protein>
<dbReference type="Proteomes" id="UP000268469">
    <property type="component" value="Unassembled WGS sequence"/>
</dbReference>
<gene>
    <name evidence="1" type="ORF">DRP53_08125</name>
</gene>
<accession>A0A660SF92</accession>
<reference evidence="1 2" key="1">
    <citation type="submission" date="2018-06" db="EMBL/GenBank/DDBJ databases">
        <title>Extensive metabolic versatility and redundancy in microbially diverse, dynamic hydrothermal sediments.</title>
        <authorList>
            <person name="Dombrowski N."/>
            <person name="Teske A."/>
            <person name="Baker B.J."/>
        </authorList>
    </citation>
    <scope>NUCLEOTIDE SEQUENCE [LARGE SCALE GENOMIC DNA]</scope>
    <source>
        <strain evidence="1">B36_G15</strain>
    </source>
</reference>
<organism evidence="1 2">
    <name type="scientific">candidate division WOR-3 bacterium</name>
    <dbReference type="NCBI Taxonomy" id="2052148"/>
    <lineage>
        <taxon>Bacteria</taxon>
        <taxon>Bacteria division WOR-3</taxon>
    </lineage>
</organism>